<accession>A0AAV2BWI4</accession>
<name>A0AAV2BWI4_9ARAC</name>
<evidence type="ECO:0000313" key="1">
    <source>
        <dbReference type="EMBL" id="CAL1299703.1"/>
    </source>
</evidence>
<keyword evidence="2" id="KW-1185">Reference proteome</keyword>
<proteinExistence type="predicted"/>
<sequence>MNYRSTRRLEISFYYISVQCICKGKQV</sequence>
<dbReference type="Proteomes" id="UP001497382">
    <property type="component" value="Unassembled WGS sequence"/>
</dbReference>
<protein>
    <submittedName>
        <fullName evidence="1">Uncharacterized protein</fullName>
    </submittedName>
</protein>
<gene>
    <name evidence="1" type="ORF">LARSCL_LOCUS21515</name>
</gene>
<dbReference type="EMBL" id="CAXIEN010000514">
    <property type="protein sequence ID" value="CAL1299703.1"/>
    <property type="molecule type" value="Genomic_DNA"/>
</dbReference>
<dbReference type="AlphaFoldDB" id="A0AAV2BWI4"/>
<organism evidence="1 2">
    <name type="scientific">Larinioides sclopetarius</name>
    <dbReference type="NCBI Taxonomy" id="280406"/>
    <lineage>
        <taxon>Eukaryota</taxon>
        <taxon>Metazoa</taxon>
        <taxon>Ecdysozoa</taxon>
        <taxon>Arthropoda</taxon>
        <taxon>Chelicerata</taxon>
        <taxon>Arachnida</taxon>
        <taxon>Araneae</taxon>
        <taxon>Araneomorphae</taxon>
        <taxon>Entelegynae</taxon>
        <taxon>Araneoidea</taxon>
        <taxon>Araneidae</taxon>
        <taxon>Larinioides</taxon>
    </lineage>
</organism>
<comment type="caution">
    <text evidence="1">The sequence shown here is derived from an EMBL/GenBank/DDBJ whole genome shotgun (WGS) entry which is preliminary data.</text>
</comment>
<evidence type="ECO:0000313" key="2">
    <source>
        <dbReference type="Proteomes" id="UP001497382"/>
    </source>
</evidence>
<reference evidence="1 2" key="1">
    <citation type="submission" date="2024-04" db="EMBL/GenBank/DDBJ databases">
        <authorList>
            <person name="Rising A."/>
            <person name="Reimegard J."/>
            <person name="Sonavane S."/>
            <person name="Akerstrom W."/>
            <person name="Nylinder S."/>
            <person name="Hedman E."/>
            <person name="Kallberg Y."/>
        </authorList>
    </citation>
    <scope>NUCLEOTIDE SEQUENCE [LARGE SCALE GENOMIC DNA]</scope>
</reference>